<name>A0A5B0KTS5_9PROT</name>
<comment type="caution">
    <text evidence="1">The sequence shown here is derived from an EMBL/GenBank/DDBJ whole genome shotgun (WGS) entry which is preliminary data.</text>
</comment>
<accession>A0A5B0KTS5</accession>
<protein>
    <submittedName>
        <fullName evidence="1">Uncharacterized protein</fullName>
    </submittedName>
</protein>
<dbReference type="EMBL" id="VEWN01000006">
    <property type="protein sequence ID" value="KAA1055439.1"/>
    <property type="molecule type" value="Genomic_DNA"/>
</dbReference>
<evidence type="ECO:0000313" key="1">
    <source>
        <dbReference type="EMBL" id="KAA1055439.1"/>
    </source>
</evidence>
<dbReference type="AlphaFoldDB" id="A0A5B0KTS5"/>
<dbReference type="Proteomes" id="UP000325333">
    <property type="component" value="Unassembled WGS sequence"/>
</dbReference>
<sequence>MRAGEPHWAGDSENRPWHYGCAERVGLTMSWTRVRHRRAIVAGV</sequence>
<proteinExistence type="predicted"/>
<organism evidence="1 2">
    <name type="scientific">Azospirillum argentinense</name>
    <dbReference type="NCBI Taxonomy" id="2970906"/>
    <lineage>
        <taxon>Bacteria</taxon>
        <taxon>Pseudomonadati</taxon>
        <taxon>Pseudomonadota</taxon>
        <taxon>Alphaproteobacteria</taxon>
        <taxon>Rhodospirillales</taxon>
        <taxon>Azospirillaceae</taxon>
        <taxon>Azospirillum</taxon>
    </lineage>
</organism>
<evidence type="ECO:0000313" key="2">
    <source>
        <dbReference type="Proteomes" id="UP000325333"/>
    </source>
</evidence>
<gene>
    <name evidence="1" type="ORF">FH063_005210</name>
</gene>
<reference evidence="1 2" key="1">
    <citation type="submission" date="2019-07" db="EMBL/GenBank/DDBJ databases">
        <title>Genome sequencing of the stress-tolerant strain Azospirillum brasilense Az19.</title>
        <authorList>
            <person name="Maroniche G.A."/>
            <person name="Garcia J.E."/>
            <person name="Pagnussat L."/>
            <person name="Amenta M."/>
            <person name="Creus C.M."/>
        </authorList>
    </citation>
    <scope>NUCLEOTIDE SEQUENCE [LARGE SCALE GENOMIC DNA]</scope>
    <source>
        <strain evidence="1 2">Az19</strain>
    </source>
</reference>